<dbReference type="EMBL" id="BRXZ01005726">
    <property type="protein sequence ID" value="GMH49071.1"/>
    <property type="molecule type" value="Genomic_DNA"/>
</dbReference>
<protein>
    <submittedName>
        <fullName evidence="2">Uncharacterized protein</fullName>
    </submittedName>
</protein>
<reference evidence="2" key="1">
    <citation type="submission" date="2022-07" db="EMBL/GenBank/DDBJ databases">
        <title>Genome analysis of Parmales, a sister group of diatoms, reveals the evolutionary specialization of diatoms from phago-mixotrophs to photoautotrophs.</title>
        <authorList>
            <person name="Ban H."/>
            <person name="Sato S."/>
            <person name="Yoshikawa S."/>
            <person name="Kazumasa Y."/>
            <person name="Nakamura Y."/>
            <person name="Ichinomiya M."/>
            <person name="Saitoh K."/>
            <person name="Sato N."/>
            <person name="Blanc-Mathieu R."/>
            <person name="Endo H."/>
            <person name="Kuwata A."/>
            <person name="Ogata H."/>
        </authorList>
    </citation>
    <scope>NUCLEOTIDE SEQUENCE</scope>
</reference>
<dbReference type="PANTHER" id="PTHR10098">
    <property type="entry name" value="RAPSYN-RELATED"/>
    <property type="match status" value="1"/>
</dbReference>
<dbReference type="Gene3D" id="1.25.40.10">
    <property type="entry name" value="Tetratricopeptide repeat domain"/>
    <property type="match status" value="3"/>
</dbReference>
<dbReference type="AlphaFoldDB" id="A0A9W6ZB86"/>
<feature type="compositionally biased region" description="Gly residues" evidence="1">
    <location>
        <begin position="701"/>
        <end position="712"/>
    </location>
</feature>
<sequence>ELTLTLRTAILEAKSGSDGQETASNRELGLLYEQLSDSLHSDGLLDECMINAQWAIDIYIGYQDHKALARLYNKAGCTVFQMRKYKEATGYFEKQTSHALENKKVVFASQGVTNQAIVALLTADQAGAIKLIEESLAMIEDVEEETIEKISQNCFANHVQATLLIANGEFSKASTYLSKCLSLATAHSLSGFIYLSQTNLGICKLKEKAFEDAFDLFKSAMEQCNTSFERTKGLYHIGVCHMQNGKTDECDAALKEALAFCSTSVEELAEERRKEEERIRKEEEEKNMMDDGTGNMISLKPKQQEEGSVVSEQNSLVTQDSLATIPTNMPVAFGTQEGAILHSQILNLSALNQMRREESGFNDPNIEAALDSVTHSLTLSSRLYSPLAKALTLNNFAIISAINGDNDNAKKYHGQNLRIIDDDKSYKFQTPVLDRNADLGPEVSTVLSHNSFTNCLKDKKMLRSKASHNQALSGRNGVGMGLALESGTGAIETAKLRPVMDQHRKNYEACDRNGDHRGSAIAHGALGSVVTGVGGRKAEAFSNLEHQLQYSREVGDKFMEASTLRTLSSLQQAGGEVQVSVRTLKAYRSVAVLSSNPVLESDALKQLACAYALIGREIKPLDVPLGEEEYEGMSDGELDDREAHDDMFLRSNATHRSKRYIKALSDMGGYWGWKAGGVGGEKAGKDEEEWMEGLKKKETKPGGGGGMGGMFGGKKKAKPKNGLLSMFG</sequence>
<dbReference type="SMART" id="SM00028">
    <property type="entry name" value="TPR"/>
    <property type="match status" value="6"/>
</dbReference>
<name>A0A9W6ZB86_9STRA</name>
<keyword evidence="3" id="KW-1185">Reference proteome</keyword>
<organism evidence="2 3">
    <name type="scientific">Triparma retinervis</name>
    <dbReference type="NCBI Taxonomy" id="2557542"/>
    <lineage>
        <taxon>Eukaryota</taxon>
        <taxon>Sar</taxon>
        <taxon>Stramenopiles</taxon>
        <taxon>Ochrophyta</taxon>
        <taxon>Bolidophyceae</taxon>
        <taxon>Parmales</taxon>
        <taxon>Triparmaceae</taxon>
        <taxon>Triparma</taxon>
    </lineage>
</organism>
<dbReference type="SUPFAM" id="SSF48452">
    <property type="entry name" value="TPR-like"/>
    <property type="match status" value="2"/>
</dbReference>
<dbReference type="InterPro" id="IPR019734">
    <property type="entry name" value="TPR_rpt"/>
</dbReference>
<accession>A0A9W6ZB86</accession>
<dbReference type="OrthoDB" id="193911at2759"/>
<dbReference type="InterPro" id="IPR011990">
    <property type="entry name" value="TPR-like_helical_dom_sf"/>
</dbReference>
<gene>
    <name evidence="2" type="ORF">TrRE_jg4753</name>
</gene>
<evidence type="ECO:0000256" key="1">
    <source>
        <dbReference type="SAM" id="MobiDB-lite"/>
    </source>
</evidence>
<feature type="region of interest" description="Disordered" evidence="1">
    <location>
        <begin position="696"/>
        <end position="718"/>
    </location>
</feature>
<comment type="caution">
    <text evidence="2">The sequence shown here is derived from an EMBL/GenBank/DDBJ whole genome shotgun (WGS) entry which is preliminary data.</text>
</comment>
<evidence type="ECO:0000313" key="3">
    <source>
        <dbReference type="Proteomes" id="UP001165082"/>
    </source>
</evidence>
<feature type="non-terminal residue" evidence="2">
    <location>
        <position position="1"/>
    </location>
</feature>
<evidence type="ECO:0000313" key="2">
    <source>
        <dbReference type="EMBL" id="GMH49071.1"/>
    </source>
</evidence>
<dbReference type="Proteomes" id="UP001165082">
    <property type="component" value="Unassembled WGS sequence"/>
</dbReference>
<proteinExistence type="predicted"/>